<dbReference type="CDD" id="cd11716">
    <property type="entry name" value="THUMP_ThiI"/>
    <property type="match status" value="1"/>
</dbReference>
<dbReference type="SUPFAM" id="SSF143437">
    <property type="entry name" value="THUMP domain-like"/>
    <property type="match status" value="1"/>
</dbReference>
<dbReference type="PANTHER" id="PTHR43209">
    <property type="entry name" value="TRNA SULFURTRANSFERASE"/>
    <property type="match status" value="1"/>
</dbReference>
<dbReference type="Gene3D" id="3.30.2130.30">
    <property type="match status" value="1"/>
</dbReference>
<reference evidence="3" key="1">
    <citation type="journal article" date="2020" name="mSystems">
        <title>Genome- and Community-Level Interaction Insights into Carbon Utilization and Element Cycling Functions of Hydrothermarchaeota in Hydrothermal Sediment.</title>
        <authorList>
            <person name="Zhou Z."/>
            <person name="Liu Y."/>
            <person name="Xu W."/>
            <person name="Pan J."/>
            <person name="Luo Z.H."/>
            <person name="Li M."/>
        </authorList>
    </citation>
    <scope>NUCLEOTIDE SEQUENCE [LARGE SCALE GENOMIC DNA]</scope>
    <source>
        <strain evidence="3">SpSt-468</strain>
    </source>
</reference>
<dbReference type="InterPro" id="IPR049962">
    <property type="entry name" value="THUMP_ThiI"/>
</dbReference>
<name>A0A7C3IME8_9CREN</name>
<dbReference type="GO" id="GO:0002937">
    <property type="term" value="P:tRNA 4-thiouridine biosynthesis"/>
    <property type="evidence" value="ECO:0007669"/>
    <property type="project" value="TreeGrafter"/>
</dbReference>
<dbReference type="InterPro" id="IPR014729">
    <property type="entry name" value="Rossmann-like_a/b/a_fold"/>
</dbReference>
<dbReference type="SMART" id="SM00981">
    <property type="entry name" value="THUMP"/>
    <property type="match status" value="1"/>
</dbReference>
<comment type="caution">
    <text evidence="3">The sequence shown here is derived from an EMBL/GenBank/DDBJ whole genome shotgun (WGS) entry which is preliminary data.</text>
</comment>
<keyword evidence="1" id="KW-0694">RNA-binding</keyword>
<evidence type="ECO:0000256" key="1">
    <source>
        <dbReference type="PROSITE-ProRule" id="PRU00529"/>
    </source>
</evidence>
<dbReference type="InterPro" id="IPR004114">
    <property type="entry name" value="THUMP_dom"/>
</dbReference>
<gene>
    <name evidence="3" type="ORF">ENS19_07755</name>
</gene>
<dbReference type="InterPro" id="IPR054173">
    <property type="entry name" value="ThiI_fer"/>
</dbReference>
<protein>
    <recommendedName>
        <fullName evidence="2">THUMP domain-containing protein</fullName>
    </recommendedName>
</protein>
<evidence type="ECO:0000259" key="2">
    <source>
        <dbReference type="PROSITE" id="PS51165"/>
    </source>
</evidence>
<dbReference type="Pfam" id="PF02926">
    <property type="entry name" value="THUMP"/>
    <property type="match status" value="1"/>
</dbReference>
<feature type="domain" description="THUMP" evidence="2">
    <location>
        <begin position="61"/>
        <end position="164"/>
    </location>
</feature>
<dbReference type="EMBL" id="DSTX01000013">
    <property type="protein sequence ID" value="HFK21151.1"/>
    <property type="molecule type" value="Genomic_DNA"/>
</dbReference>
<dbReference type="InterPro" id="IPR050102">
    <property type="entry name" value="tRNA_sulfurtransferase_ThiI"/>
</dbReference>
<dbReference type="GO" id="GO:0005829">
    <property type="term" value="C:cytosol"/>
    <property type="evidence" value="ECO:0007669"/>
    <property type="project" value="TreeGrafter"/>
</dbReference>
<accession>A0A7C3IME8</accession>
<organism evidence="3">
    <name type="scientific">Candidatus Methanomethylicus mesodigestus</name>
    <dbReference type="NCBI Taxonomy" id="1867258"/>
    <lineage>
        <taxon>Archaea</taxon>
        <taxon>Thermoproteota</taxon>
        <taxon>Methanosuratincolia</taxon>
        <taxon>Candidatus Methanomethylicales</taxon>
        <taxon>Candidatus Methanomethylicaceae</taxon>
        <taxon>Candidatus Methanomethylicus</taxon>
    </lineage>
</organism>
<dbReference type="Gene3D" id="3.40.50.620">
    <property type="entry name" value="HUPs"/>
    <property type="match status" value="1"/>
</dbReference>
<dbReference type="Pfam" id="PF22025">
    <property type="entry name" value="ThiI_fer"/>
    <property type="match status" value="1"/>
</dbReference>
<sequence>MDGIVIVRTGGEIGIKSKPVKREYGDIVLKSIKDSLRERSIPFSRIWRDSGRIYVLTPVPKRVAELASKTFGISSVSPGLALPSKYDEIVEAGISCAMQALRPGTFAVRCRRVGEHPFTSQQIEAAVGKGVLEKVKGLKVDLDSPEQEIGIEIRKDLAIVYAETIRGPDGFPTGTQDSFVGMIDETAESVIASWSIMKRGSPLVAVALGEINDQRLQSNLNALARWLPKKGYQCLFCPPPAIKLQKSELRTLHYLIALRYAMNNQIGAVVSGLSPRTLEDAKILFSLAQQAGVCPFFPLIAAEKTTIESWASLIPISLENAPRYEETAPPKVPINDAAIDEIIMSSKEIRISYCRPLGPSLTSVSGPQDRS</sequence>
<dbReference type="PROSITE" id="PS51165">
    <property type="entry name" value="THUMP"/>
    <property type="match status" value="1"/>
</dbReference>
<dbReference type="GO" id="GO:0003723">
    <property type="term" value="F:RNA binding"/>
    <property type="evidence" value="ECO:0007669"/>
    <property type="project" value="UniProtKB-UniRule"/>
</dbReference>
<dbReference type="AlphaFoldDB" id="A0A7C3IME8"/>
<proteinExistence type="predicted"/>
<evidence type="ECO:0000313" key="3">
    <source>
        <dbReference type="EMBL" id="HFK21151.1"/>
    </source>
</evidence>
<dbReference type="GO" id="GO:0052837">
    <property type="term" value="P:thiazole biosynthetic process"/>
    <property type="evidence" value="ECO:0007669"/>
    <property type="project" value="TreeGrafter"/>
</dbReference>
<dbReference type="PANTHER" id="PTHR43209:SF1">
    <property type="entry name" value="TRNA SULFURTRANSFERASE"/>
    <property type="match status" value="1"/>
</dbReference>